<evidence type="ECO:0000259" key="1">
    <source>
        <dbReference type="SMART" id="SM00850"/>
    </source>
</evidence>
<feature type="domain" description="HTH LytTR-type" evidence="1">
    <location>
        <begin position="20"/>
        <end position="118"/>
    </location>
</feature>
<protein>
    <submittedName>
        <fullName evidence="2">LytR/AlgR family response regulator transcription factor</fullName>
    </submittedName>
</protein>
<evidence type="ECO:0000313" key="2">
    <source>
        <dbReference type="EMBL" id="MFD2570509.1"/>
    </source>
</evidence>
<dbReference type="Pfam" id="PF04397">
    <property type="entry name" value="LytTR"/>
    <property type="match status" value="1"/>
</dbReference>
<dbReference type="RefSeq" id="WP_381521237.1">
    <property type="nucleotide sequence ID" value="NZ_JBHULN010000003.1"/>
</dbReference>
<evidence type="ECO:0000313" key="3">
    <source>
        <dbReference type="Proteomes" id="UP001597469"/>
    </source>
</evidence>
<dbReference type="InterPro" id="IPR007492">
    <property type="entry name" value="LytTR_DNA-bd_dom"/>
</dbReference>
<dbReference type="EMBL" id="JBHULN010000003">
    <property type="protein sequence ID" value="MFD2570509.1"/>
    <property type="molecule type" value="Genomic_DNA"/>
</dbReference>
<accession>A0ABW5M2J4</accession>
<keyword evidence="3" id="KW-1185">Reference proteome</keyword>
<comment type="caution">
    <text evidence="2">The sequence shown here is derived from an EMBL/GenBank/DDBJ whole genome shotgun (WGS) entry which is preliminary data.</text>
</comment>
<sequence length="141" mass="16043">MGKPATVFGHPDYIYVRADYTVYKITLADILFIEGLDDYLKMHLESTRHPIVAHMTMKAMLYRLRGADALDSPFIRVHRSYIVTFNRIEGVRNKVIPLAGRDIPIGASYESNVRRCFLGQTKSADFAAYTFSATIRAKSTY</sequence>
<dbReference type="SMART" id="SM00850">
    <property type="entry name" value="LytTR"/>
    <property type="match status" value="1"/>
</dbReference>
<organism evidence="2 3">
    <name type="scientific">Spirosoma soli</name>
    <dbReference type="NCBI Taxonomy" id="1770529"/>
    <lineage>
        <taxon>Bacteria</taxon>
        <taxon>Pseudomonadati</taxon>
        <taxon>Bacteroidota</taxon>
        <taxon>Cytophagia</taxon>
        <taxon>Cytophagales</taxon>
        <taxon>Cytophagaceae</taxon>
        <taxon>Spirosoma</taxon>
    </lineage>
</organism>
<dbReference type="Gene3D" id="2.40.50.1020">
    <property type="entry name" value="LytTr DNA-binding domain"/>
    <property type="match status" value="1"/>
</dbReference>
<proteinExistence type="predicted"/>
<reference evidence="3" key="1">
    <citation type="journal article" date="2019" name="Int. J. Syst. Evol. Microbiol.">
        <title>The Global Catalogue of Microorganisms (GCM) 10K type strain sequencing project: providing services to taxonomists for standard genome sequencing and annotation.</title>
        <authorList>
            <consortium name="The Broad Institute Genomics Platform"/>
            <consortium name="The Broad Institute Genome Sequencing Center for Infectious Disease"/>
            <person name="Wu L."/>
            <person name="Ma J."/>
        </authorList>
    </citation>
    <scope>NUCLEOTIDE SEQUENCE [LARGE SCALE GENOMIC DNA]</scope>
    <source>
        <strain evidence="3">KCTC 42805</strain>
    </source>
</reference>
<dbReference type="Proteomes" id="UP001597469">
    <property type="component" value="Unassembled WGS sequence"/>
</dbReference>
<name>A0ABW5M2J4_9BACT</name>
<gene>
    <name evidence="2" type="ORF">ACFSUS_07680</name>
</gene>